<comment type="subcellular location">
    <subcellularLocation>
        <location evidence="1">Nucleus</location>
    </subcellularLocation>
</comment>
<evidence type="ECO:0000256" key="4">
    <source>
        <dbReference type="ARBA" id="ARBA00023163"/>
    </source>
</evidence>
<sequence>MEGFCGMEEDWGLQAIVRGCTHDQYATINGLLDFNYQDDLFYDFPDFQGVEINNDNSPTVNELDDLYKPFYDLTAVQSFSPQILEHADSPVNEVKFEQEDLKVVEQKESIVVAGPKVASTQTTKYKRKNQQKRVVVQVTAEGLSSDLWAWRKYGQKPIKGSPYPRSYYRCSSSKGCLARKQVEESYSNPGMFIITYSAEHNHSQPTRRSSLAGTNRQKFSALKRTSSGESCVSSTAIPKESIPIDEVHVSKKIKHEKKDRTLDDEQLVSGDDHEFVIPDSILTDDFFAGFDEDLDGLVSNASF</sequence>
<proteinExistence type="inferred from homology"/>
<evidence type="ECO:0000259" key="8">
    <source>
        <dbReference type="PROSITE" id="PS50811"/>
    </source>
</evidence>
<keyword evidence="5" id="KW-0539">Nucleus</keyword>
<dbReference type="SUPFAM" id="SSF118290">
    <property type="entry name" value="WRKY DNA-binding domain"/>
    <property type="match status" value="1"/>
</dbReference>
<dbReference type="GO" id="GO:0005634">
    <property type="term" value="C:nucleus"/>
    <property type="evidence" value="ECO:0007669"/>
    <property type="project" value="UniProtKB-SubCell"/>
</dbReference>
<dbReference type="SMART" id="SM00774">
    <property type="entry name" value="WRKY"/>
    <property type="match status" value="1"/>
</dbReference>
<name>A0AAD8HHS2_9APIA</name>
<organism evidence="9 10">
    <name type="scientific">Heracleum sosnowskyi</name>
    <dbReference type="NCBI Taxonomy" id="360622"/>
    <lineage>
        <taxon>Eukaryota</taxon>
        <taxon>Viridiplantae</taxon>
        <taxon>Streptophyta</taxon>
        <taxon>Embryophyta</taxon>
        <taxon>Tracheophyta</taxon>
        <taxon>Spermatophyta</taxon>
        <taxon>Magnoliopsida</taxon>
        <taxon>eudicotyledons</taxon>
        <taxon>Gunneridae</taxon>
        <taxon>Pentapetalae</taxon>
        <taxon>asterids</taxon>
        <taxon>campanulids</taxon>
        <taxon>Apiales</taxon>
        <taxon>Apiaceae</taxon>
        <taxon>Apioideae</taxon>
        <taxon>apioid superclade</taxon>
        <taxon>Tordylieae</taxon>
        <taxon>Tordyliinae</taxon>
        <taxon>Heracleum</taxon>
    </lineage>
</organism>
<evidence type="ECO:0000256" key="6">
    <source>
        <dbReference type="ARBA" id="ARBA00060761"/>
    </source>
</evidence>
<evidence type="ECO:0000313" key="9">
    <source>
        <dbReference type="EMBL" id="KAK1367550.1"/>
    </source>
</evidence>
<keyword evidence="4" id="KW-0804">Transcription</keyword>
<dbReference type="Pfam" id="PF03106">
    <property type="entry name" value="WRKY"/>
    <property type="match status" value="1"/>
</dbReference>
<comment type="similarity">
    <text evidence="6">Belongs to the WRKY group II-e family.</text>
</comment>
<evidence type="ECO:0000256" key="7">
    <source>
        <dbReference type="SAM" id="MobiDB-lite"/>
    </source>
</evidence>
<dbReference type="InterPro" id="IPR044810">
    <property type="entry name" value="WRKY_plant"/>
</dbReference>
<keyword evidence="10" id="KW-1185">Reference proteome</keyword>
<dbReference type="PANTHER" id="PTHR32096:SF61">
    <property type="entry name" value="WRKY TRANSCRIPTION FACTOR 22"/>
    <property type="match status" value="1"/>
</dbReference>
<dbReference type="AlphaFoldDB" id="A0AAD8HHS2"/>
<dbReference type="FunFam" id="2.20.25.80:FF:000007">
    <property type="entry name" value="WRKY transcription factor 22"/>
    <property type="match status" value="1"/>
</dbReference>
<keyword evidence="2" id="KW-0805">Transcription regulation</keyword>
<dbReference type="GO" id="GO:0003700">
    <property type="term" value="F:DNA-binding transcription factor activity"/>
    <property type="evidence" value="ECO:0007669"/>
    <property type="project" value="InterPro"/>
</dbReference>
<gene>
    <name evidence="9" type="ORF">POM88_033642</name>
</gene>
<accession>A0AAD8HHS2</accession>
<dbReference type="GO" id="GO:0000976">
    <property type="term" value="F:transcription cis-regulatory region binding"/>
    <property type="evidence" value="ECO:0007669"/>
    <property type="project" value="TreeGrafter"/>
</dbReference>
<dbReference type="EMBL" id="JAUIZM010000008">
    <property type="protein sequence ID" value="KAK1367550.1"/>
    <property type="molecule type" value="Genomic_DNA"/>
</dbReference>
<evidence type="ECO:0000313" key="10">
    <source>
        <dbReference type="Proteomes" id="UP001237642"/>
    </source>
</evidence>
<feature type="region of interest" description="Disordered" evidence="7">
    <location>
        <begin position="203"/>
        <end position="234"/>
    </location>
</feature>
<dbReference type="InterPro" id="IPR003657">
    <property type="entry name" value="WRKY_dom"/>
</dbReference>
<keyword evidence="3" id="KW-0238">DNA-binding</keyword>
<dbReference type="InterPro" id="IPR036576">
    <property type="entry name" value="WRKY_dom_sf"/>
</dbReference>
<evidence type="ECO:0000256" key="5">
    <source>
        <dbReference type="ARBA" id="ARBA00023242"/>
    </source>
</evidence>
<comment type="caution">
    <text evidence="9">The sequence shown here is derived from an EMBL/GenBank/DDBJ whole genome shotgun (WGS) entry which is preliminary data.</text>
</comment>
<dbReference type="PROSITE" id="PS50811">
    <property type="entry name" value="WRKY"/>
    <property type="match status" value="1"/>
</dbReference>
<dbReference type="Proteomes" id="UP001237642">
    <property type="component" value="Unassembled WGS sequence"/>
</dbReference>
<reference evidence="9" key="2">
    <citation type="submission" date="2023-05" db="EMBL/GenBank/DDBJ databases">
        <authorList>
            <person name="Schelkunov M.I."/>
        </authorList>
    </citation>
    <scope>NUCLEOTIDE SEQUENCE</scope>
    <source>
        <strain evidence="9">Hsosn_3</strain>
        <tissue evidence="9">Leaf</tissue>
    </source>
</reference>
<evidence type="ECO:0000256" key="1">
    <source>
        <dbReference type="ARBA" id="ARBA00004123"/>
    </source>
</evidence>
<evidence type="ECO:0000256" key="2">
    <source>
        <dbReference type="ARBA" id="ARBA00023015"/>
    </source>
</evidence>
<evidence type="ECO:0000256" key="3">
    <source>
        <dbReference type="ARBA" id="ARBA00023125"/>
    </source>
</evidence>
<dbReference type="PANTHER" id="PTHR32096">
    <property type="entry name" value="WRKY TRANSCRIPTION FACTOR 30-RELATED-RELATED"/>
    <property type="match status" value="1"/>
</dbReference>
<reference evidence="9" key="1">
    <citation type="submission" date="2023-02" db="EMBL/GenBank/DDBJ databases">
        <title>Genome of toxic invasive species Heracleum sosnowskyi carries increased number of genes despite the absence of recent whole-genome duplications.</title>
        <authorList>
            <person name="Schelkunov M."/>
            <person name="Shtratnikova V."/>
            <person name="Makarenko M."/>
            <person name="Klepikova A."/>
            <person name="Omelchenko D."/>
            <person name="Novikova G."/>
            <person name="Obukhova E."/>
            <person name="Bogdanov V."/>
            <person name="Penin A."/>
            <person name="Logacheva M."/>
        </authorList>
    </citation>
    <scope>NUCLEOTIDE SEQUENCE</scope>
    <source>
        <strain evidence="9">Hsosn_3</strain>
        <tissue evidence="9">Leaf</tissue>
    </source>
</reference>
<feature type="domain" description="WRKY" evidence="8">
    <location>
        <begin position="139"/>
        <end position="205"/>
    </location>
</feature>
<dbReference type="Gene3D" id="2.20.25.80">
    <property type="entry name" value="WRKY domain"/>
    <property type="match status" value="1"/>
</dbReference>
<protein>
    <submittedName>
        <fullName evidence="9">WRKY domain-containing protein</fullName>
    </submittedName>
</protein>